<keyword evidence="1" id="KW-0812">Transmembrane</keyword>
<feature type="transmembrane region" description="Helical" evidence="1">
    <location>
        <begin position="46"/>
        <end position="67"/>
    </location>
</feature>
<accession>A0A398BIK5</accession>
<proteinExistence type="predicted"/>
<organism evidence="2 3">
    <name type="scientific">Peribacillus asahii</name>
    <dbReference type="NCBI Taxonomy" id="228899"/>
    <lineage>
        <taxon>Bacteria</taxon>
        <taxon>Bacillati</taxon>
        <taxon>Bacillota</taxon>
        <taxon>Bacilli</taxon>
        <taxon>Bacillales</taxon>
        <taxon>Bacillaceae</taxon>
        <taxon>Peribacillus</taxon>
    </lineage>
</organism>
<evidence type="ECO:0000313" key="3">
    <source>
        <dbReference type="Proteomes" id="UP000266016"/>
    </source>
</evidence>
<protein>
    <submittedName>
        <fullName evidence="2">Uncharacterized protein</fullName>
    </submittedName>
</protein>
<dbReference type="AlphaFoldDB" id="A0A398BIK5"/>
<reference evidence="2 3" key="1">
    <citation type="submission" date="2018-08" db="EMBL/GenBank/DDBJ databases">
        <title>Bacillus jemisoniae sp. nov., Bacillus chryseoplanitiae sp. nov., Bacillus resnikiae sp. nov., and Bacillus frankliniae sp. nov., isolated from Viking spacecraft and associated surfaces.</title>
        <authorList>
            <person name="Seuylemezian A."/>
            <person name="Vaishampayan P."/>
        </authorList>
    </citation>
    <scope>NUCLEOTIDE SEQUENCE [LARGE SCALE GENOMIC DNA]</scope>
    <source>
        <strain evidence="2 3">MA001</strain>
    </source>
</reference>
<evidence type="ECO:0000313" key="2">
    <source>
        <dbReference type="EMBL" id="RID87570.1"/>
    </source>
</evidence>
<keyword evidence="3" id="KW-1185">Reference proteome</keyword>
<name>A0A398BIK5_9BACI</name>
<evidence type="ECO:0000256" key="1">
    <source>
        <dbReference type="SAM" id="Phobius"/>
    </source>
</evidence>
<comment type="caution">
    <text evidence="2">The sequence shown here is derived from an EMBL/GenBank/DDBJ whole genome shotgun (WGS) entry which is preliminary data.</text>
</comment>
<gene>
    <name evidence="2" type="ORF">D1953_05110</name>
</gene>
<keyword evidence="1" id="KW-1133">Transmembrane helix</keyword>
<keyword evidence="1" id="KW-0472">Membrane</keyword>
<dbReference type="EMBL" id="QWVS01000011">
    <property type="protein sequence ID" value="RID87570.1"/>
    <property type="molecule type" value="Genomic_DNA"/>
</dbReference>
<dbReference type="Proteomes" id="UP000266016">
    <property type="component" value="Unassembled WGS sequence"/>
</dbReference>
<feature type="transmembrane region" description="Helical" evidence="1">
    <location>
        <begin position="7"/>
        <end position="34"/>
    </location>
</feature>
<sequence length="91" mass="9967">MRKTFQFLFKVSCVLFLLSGSLLVIGQMVGLLLLNGDLIIFSADTFGKPTFILSTFAGLFGFALNYIPNTVPVDNSEPITQQMENSQSTPT</sequence>